<dbReference type="AlphaFoldDB" id="A0A1T5NGX7"/>
<dbReference type="EMBL" id="FUZZ01000001">
    <property type="protein sequence ID" value="SKC99705.1"/>
    <property type="molecule type" value="Genomic_DNA"/>
</dbReference>
<feature type="compositionally biased region" description="Polar residues" evidence="1">
    <location>
        <begin position="209"/>
        <end position="221"/>
    </location>
</feature>
<feature type="region of interest" description="Disordered" evidence="1">
    <location>
        <begin position="209"/>
        <end position="232"/>
    </location>
</feature>
<name>A0A1T5NGX7_9BACT</name>
<organism evidence="3 4">
    <name type="scientific">Chitinophaga ginsengisegetis</name>
    <dbReference type="NCBI Taxonomy" id="393003"/>
    <lineage>
        <taxon>Bacteria</taxon>
        <taxon>Pseudomonadati</taxon>
        <taxon>Bacteroidota</taxon>
        <taxon>Chitinophagia</taxon>
        <taxon>Chitinophagales</taxon>
        <taxon>Chitinophagaceae</taxon>
        <taxon>Chitinophaga</taxon>
    </lineage>
</organism>
<feature type="signal peptide" evidence="2">
    <location>
        <begin position="1"/>
        <end position="20"/>
    </location>
</feature>
<dbReference type="RefSeq" id="WP_079468827.1">
    <property type="nucleotide sequence ID" value="NZ_FUZZ01000001.1"/>
</dbReference>
<proteinExistence type="predicted"/>
<evidence type="ECO:0000313" key="4">
    <source>
        <dbReference type="Proteomes" id="UP000190166"/>
    </source>
</evidence>
<evidence type="ECO:0000313" key="3">
    <source>
        <dbReference type="EMBL" id="SKC99705.1"/>
    </source>
</evidence>
<evidence type="ECO:0000256" key="1">
    <source>
        <dbReference type="SAM" id="MobiDB-lite"/>
    </source>
</evidence>
<evidence type="ECO:0000256" key="2">
    <source>
        <dbReference type="SAM" id="SignalP"/>
    </source>
</evidence>
<sequence length="232" mass="25185">MKKLILLFTLCCSCLGILSAQDSPLGAWKSVSGDATSVLLITPTWFTVTDYNSQRFITSYGGTWKQAGDTQVDVAILFNTANASQVGQKTTVPVGMENGQLITSSPGGGKQEWTRIDDGTGPLAGSWQITSREREGKMTPIPNSARRTMKILTGTRFQWVAINQETGEFFGSGGGTYTFENGTYTEKIEFFSRDSSRVGAALSFKGSVNGNNWDHSGNSSKGDPIHEVWSRE</sequence>
<dbReference type="Proteomes" id="UP000190166">
    <property type="component" value="Unassembled WGS sequence"/>
</dbReference>
<keyword evidence="2" id="KW-0732">Signal</keyword>
<feature type="compositionally biased region" description="Basic and acidic residues" evidence="1">
    <location>
        <begin position="223"/>
        <end position="232"/>
    </location>
</feature>
<keyword evidence="4" id="KW-1185">Reference proteome</keyword>
<accession>A0A1T5NGX7</accession>
<evidence type="ECO:0008006" key="5">
    <source>
        <dbReference type="Google" id="ProtNLM"/>
    </source>
</evidence>
<dbReference type="Gene3D" id="2.40.128.490">
    <property type="entry name" value="Uncharacterised protein PF14869, DUF4488"/>
    <property type="match status" value="1"/>
</dbReference>
<gene>
    <name evidence="3" type="ORF">SAMN05660461_1569</name>
</gene>
<reference evidence="3 4" key="1">
    <citation type="submission" date="2017-02" db="EMBL/GenBank/DDBJ databases">
        <authorList>
            <person name="Peterson S.W."/>
        </authorList>
    </citation>
    <scope>NUCLEOTIDE SEQUENCE [LARGE SCALE GENOMIC DNA]</scope>
    <source>
        <strain evidence="3 4">DSM 18108</strain>
    </source>
</reference>
<protein>
    <recommendedName>
        <fullName evidence="5">Membrane or secreted protein</fullName>
    </recommendedName>
</protein>
<dbReference type="STRING" id="393003.SAMN05660461_1569"/>
<feature type="chain" id="PRO_5013024568" description="Membrane or secreted protein" evidence="2">
    <location>
        <begin position="21"/>
        <end position="232"/>
    </location>
</feature>